<dbReference type="STRING" id="1618364.UX86_C0003G0053"/>
<dbReference type="Proteomes" id="UP000034502">
    <property type="component" value="Unassembled WGS sequence"/>
</dbReference>
<keyword evidence="1" id="KW-1133">Transmembrane helix</keyword>
<dbReference type="EMBL" id="LCNU01000003">
    <property type="protein sequence ID" value="KKU64958.1"/>
    <property type="molecule type" value="Genomic_DNA"/>
</dbReference>
<keyword evidence="1" id="KW-0812">Transmembrane</keyword>
<evidence type="ECO:0008006" key="4">
    <source>
        <dbReference type="Google" id="ProtNLM"/>
    </source>
</evidence>
<name>A0A0G1UFS4_9BACT</name>
<feature type="transmembrane region" description="Helical" evidence="1">
    <location>
        <begin position="212"/>
        <end position="231"/>
    </location>
</feature>
<keyword evidence="1" id="KW-0472">Membrane</keyword>
<dbReference type="AlphaFoldDB" id="A0A0G1UFS4"/>
<evidence type="ECO:0000313" key="2">
    <source>
        <dbReference type="EMBL" id="KKU64958.1"/>
    </source>
</evidence>
<proteinExistence type="predicted"/>
<organism evidence="2 3">
    <name type="scientific">Candidatus Amesbacteria bacterium GW2011_GWC1_47_15</name>
    <dbReference type="NCBI Taxonomy" id="1618364"/>
    <lineage>
        <taxon>Bacteria</taxon>
        <taxon>Candidatus Amesiibacteriota</taxon>
    </lineage>
</organism>
<feature type="transmembrane region" description="Helical" evidence="1">
    <location>
        <begin position="321"/>
        <end position="343"/>
    </location>
</feature>
<protein>
    <recommendedName>
        <fullName evidence="4">Glycosyltransferase RgtA/B/C/D-like domain-containing protein</fullName>
    </recommendedName>
</protein>
<feature type="transmembrane region" description="Helical" evidence="1">
    <location>
        <begin position="349"/>
        <end position="369"/>
    </location>
</feature>
<accession>A0A0G1UFS4</accession>
<feature type="transmembrane region" description="Helical" evidence="1">
    <location>
        <begin position="292"/>
        <end position="309"/>
    </location>
</feature>
<feature type="transmembrane region" description="Helical" evidence="1">
    <location>
        <begin position="141"/>
        <end position="164"/>
    </location>
</feature>
<evidence type="ECO:0000256" key="1">
    <source>
        <dbReference type="SAM" id="Phobius"/>
    </source>
</evidence>
<comment type="caution">
    <text evidence="2">The sequence shown here is derived from an EMBL/GenBank/DDBJ whole genome shotgun (WGS) entry which is preliminary data.</text>
</comment>
<reference evidence="2 3" key="1">
    <citation type="journal article" date="2015" name="Nature">
        <title>rRNA introns, odd ribosomes, and small enigmatic genomes across a large radiation of phyla.</title>
        <authorList>
            <person name="Brown C.T."/>
            <person name="Hug L.A."/>
            <person name="Thomas B.C."/>
            <person name="Sharon I."/>
            <person name="Castelle C.J."/>
            <person name="Singh A."/>
            <person name="Wilkins M.J."/>
            <person name="Williams K.H."/>
            <person name="Banfield J.F."/>
        </authorList>
    </citation>
    <scope>NUCLEOTIDE SEQUENCE [LARGE SCALE GENOMIC DNA]</scope>
</reference>
<evidence type="ECO:0000313" key="3">
    <source>
        <dbReference type="Proteomes" id="UP000034502"/>
    </source>
</evidence>
<gene>
    <name evidence="2" type="ORF">UX86_C0003G0053</name>
</gene>
<feature type="transmembrane region" description="Helical" evidence="1">
    <location>
        <begin position="184"/>
        <end position="205"/>
    </location>
</feature>
<sequence>MKNLWLIAILLLIGLHFINSHWFVYTHTYNINYWDQEFSRSQTIIGDKAPRILADTELYPIIGYKYVTGLDPVTLQAEVPPLGKQFFGLSILYFKNPLVIQLALGVLSVFMLYLLGFLLFQSPVPALIVVILQTLDPQFRLLLADAYLDIPALFFLLLSVYFFLRAEKDVRFFIPASFSLGLLMAVKFWLNGLLLLAVYLVYLFFRQNFRSFIAYIISLPFILVGFVIPYLPSLVRNPDPMAFLRLQSWMADWWAGNARAPWGGIFPIIFSGRWPTWWGRKELLRVREWTPLWFPALILSLISFIFSFQTRPEQSRRISNLKLKIINGPAVFVGMWALVYLSFLSLTSVFPRYLVLLTPFIYLLSVYFLKSLFYPNSRRSDPIS</sequence>
<feature type="transmembrane region" description="Helical" evidence="1">
    <location>
        <begin position="98"/>
        <end position="120"/>
    </location>
</feature>